<dbReference type="InterPro" id="IPR013216">
    <property type="entry name" value="Methyltransf_11"/>
</dbReference>
<dbReference type="NCBIfam" id="NF038099">
    <property type="entry name" value="AsSugarArsM"/>
    <property type="match status" value="1"/>
</dbReference>
<protein>
    <submittedName>
        <fullName evidence="2">Arsenite S-adenosylmethyltransferase</fullName>
    </submittedName>
</protein>
<dbReference type="Pfam" id="PF08241">
    <property type="entry name" value="Methyltransf_11"/>
    <property type="match status" value="1"/>
</dbReference>
<proteinExistence type="predicted"/>
<dbReference type="EMBL" id="SJPR01000001">
    <property type="protein sequence ID" value="TWT99727.1"/>
    <property type="molecule type" value="Genomic_DNA"/>
</dbReference>
<evidence type="ECO:0000313" key="3">
    <source>
        <dbReference type="Proteomes" id="UP000317421"/>
    </source>
</evidence>
<dbReference type="SUPFAM" id="SSF53335">
    <property type="entry name" value="S-adenosyl-L-methionine-dependent methyltransferases"/>
    <property type="match status" value="1"/>
</dbReference>
<feature type="domain" description="Methyltransferase type 11" evidence="1">
    <location>
        <begin position="64"/>
        <end position="171"/>
    </location>
</feature>
<dbReference type="GO" id="GO:0008757">
    <property type="term" value="F:S-adenosylmethionine-dependent methyltransferase activity"/>
    <property type="evidence" value="ECO:0007669"/>
    <property type="project" value="InterPro"/>
</dbReference>
<dbReference type="AlphaFoldDB" id="A0A5C6AJQ2"/>
<dbReference type="Proteomes" id="UP000317421">
    <property type="component" value="Unassembled WGS sequence"/>
</dbReference>
<dbReference type="Gene3D" id="3.40.50.150">
    <property type="entry name" value="Vaccinia Virus protein VP39"/>
    <property type="match status" value="1"/>
</dbReference>
<evidence type="ECO:0000259" key="1">
    <source>
        <dbReference type="Pfam" id="PF08241"/>
    </source>
</evidence>
<evidence type="ECO:0000313" key="2">
    <source>
        <dbReference type="EMBL" id="TWT99727.1"/>
    </source>
</evidence>
<accession>A0A5C6AJQ2</accession>
<dbReference type="OrthoDB" id="9772751at2"/>
<dbReference type="GO" id="GO:0032259">
    <property type="term" value="P:methylation"/>
    <property type="evidence" value="ECO:0007669"/>
    <property type="project" value="UniProtKB-KW"/>
</dbReference>
<dbReference type="CDD" id="cd02440">
    <property type="entry name" value="AdoMet_MTases"/>
    <property type="match status" value="1"/>
</dbReference>
<name>A0A5C6AJQ2_9BACT</name>
<keyword evidence="2" id="KW-0489">Methyltransferase</keyword>
<reference evidence="2 3" key="1">
    <citation type="submission" date="2019-02" db="EMBL/GenBank/DDBJ databases">
        <title>Deep-cultivation of Planctomycetes and their phenomic and genomic characterization uncovers novel biology.</title>
        <authorList>
            <person name="Wiegand S."/>
            <person name="Jogler M."/>
            <person name="Boedeker C."/>
            <person name="Pinto D."/>
            <person name="Vollmers J."/>
            <person name="Rivas-Marin E."/>
            <person name="Kohn T."/>
            <person name="Peeters S.H."/>
            <person name="Heuer A."/>
            <person name="Rast P."/>
            <person name="Oberbeckmann S."/>
            <person name="Bunk B."/>
            <person name="Jeske O."/>
            <person name="Meyerdierks A."/>
            <person name="Storesund J.E."/>
            <person name="Kallscheuer N."/>
            <person name="Luecker S."/>
            <person name="Lage O.M."/>
            <person name="Pohl T."/>
            <person name="Merkel B.J."/>
            <person name="Hornburger P."/>
            <person name="Mueller R.-W."/>
            <person name="Bruemmer F."/>
            <person name="Labrenz M."/>
            <person name="Spormann A.M."/>
            <person name="Op Den Camp H."/>
            <person name="Overmann J."/>
            <person name="Amann R."/>
            <person name="Jetten M.S.M."/>
            <person name="Mascher T."/>
            <person name="Medema M.H."/>
            <person name="Devos D.P."/>
            <person name="Kaster A.-K."/>
            <person name="Ovreas L."/>
            <person name="Rohde M."/>
            <person name="Galperin M.Y."/>
            <person name="Jogler C."/>
        </authorList>
    </citation>
    <scope>NUCLEOTIDE SEQUENCE [LARGE SCALE GENOMIC DNA]</scope>
    <source>
        <strain evidence="2 3">Pla108</strain>
    </source>
</reference>
<sequence length="322" mass="34739">MTYLDIVASVYRDVAQKPADNLCCVATAPRRYPGLRIPGIMHEMNYGCGSSVRPEDLSEGQRALYIGVGGGLEALELAYFTRRPGGVVAIDPVAEMREAAERNLALAAETNPWFDPAMVTILPGDALELPVADSEFDYVAQNCLFNIFRADHLERALSEARRVLKLRGRLAMSDPITPTPLPEHLTDDPRLRAACLSGCQTFDAYVRAITEVGFGQVEVRSRRPYRALDAAGYGLPSDVLLESIDVVAVNQPTPQDGPCVYTGRTATYTGADEAFEDGNGRTFPKGTPQAVCDKTAAALAALGRADLLITPPTWHYSGGGCC</sequence>
<dbReference type="InterPro" id="IPR029063">
    <property type="entry name" value="SAM-dependent_MTases_sf"/>
</dbReference>
<comment type="caution">
    <text evidence="2">The sequence shown here is derived from an EMBL/GenBank/DDBJ whole genome shotgun (WGS) entry which is preliminary data.</text>
</comment>
<organism evidence="2 3">
    <name type="scientific">Botrimarina colliarenosi</name>
    <dbReference type="NCBI Taxonomy" id="2528001"/>
    <lineage>
        <taxon>Bacteria</taxon>
        <taxon>Pseudomonadati</taxon>
        <taxon>Planctomycetota</taxon>
        <taxon>Planctomycetia</taxon>
        <taxon>Pirellulales</taxon>
        <taxon>Lacipirellulaceae</taxon>
        <taxon>Botrimarina</taxon>
    </lineage>
</organism>
<dbReference type="RefSeq" id="WP_146442956.1">
    <property type="nucleotide sequence ID" value="NZ_SJPR01000001.1"/>
</dbReference>
<keyword evidence="2" id="KW-0808">Transferase</keyword>
<gene>
    <name evidence="2" type="ORF">Pla108_06700</name>
</gene>
<keyword evidence="3" id="KW-1185">Reference proteome</keyword>